<keyword evidence="1" id="KW-0812">Transmembrane</keyword>
<dbReference type="SUPFAM" id="SSF52266">
    <property type="entry name" value="SGNH hydrolase"/>
    <property type="match status" value="1"/>
</dbReference>
<dbReference type="Proteomes" id="UP001231941">
    <property type="component" value="Unassembled WGS sequence"/>
</dbReference>
<dbReference type="RefSeq" id="WP_305991195.1">
    <property type="nucleotide sequence ID" value="NZ_JAVAMP010000002.1"/>
</dbReference>
<dbReference type="InterPro" id="IPR013830">
    <property type="entry name" value="SGNH_hydro"/>
</dbReference>
<dbReference type="PANTHER" id="PTHR30383:SF27">
    <property type="entry name" value="SPORE GERMINATION LIPASE LIPC"/>
    <property type="match status" value="1"/>
</dbReference>
<evidence type="ECO:0000313" key="3">
    <source>
        <dbReference type="EMBL" id="MDP5273899.1"/>
    </source>
</evidence>
<sequence length="259" mass="28890">MKSSRLLWSSILIVAIITTSIFIYGFVNAIQTVVYPNGSNLTEPEAEIEEEIAPSADEIIILSLGDSLTKGTGDKTNNGYVGVVRNLLEENKDKPVYLRPFAVDGYTTEQLLDFITTQSGVRTAIKESNLILMTIGGNDMFSPGNELDLQTSEQLMKDALANISKVFAELNALNAEADIVYVGLYNPFSEIDENGEVALFVQEWNHEVFKMTTAYKQVMFVPTSDLFYKNTKSFLSSDVYHPNEEGYKRIGERIVNVLQ</sequence>
<gene>
    <name evidence="3" type="ORF">Q5Y73_07265</name>
</gene>
<evidence type="ECO:0000259" key="2">
    <source>
        <dbReference type="Pfam" id="PF13472"/>
    </source>
</evidence>
<dbReference type="Pfam" id="PF13472">
    <property type="entry name" value="Lipase_GDSL_2"/>
    <property type="match status" value="1"/>
</dbReference>
<organism evidence="3 4">
    <name type="scientific">Chengkuizengella axinellae</name>
    <dbReference type="NCBI Taxonomy" id="3064388"/>
    <lineage>
        <taxon>Bacteria</taxon>
        <taxon>Bacillati</taxon>
        <taxon>Bacillota</taxon>
        <taxon>Bacilli</taxon>
        <taxon>Bacillales</taxon>
        <taxon>Paenibacillaceae</taxon>
        <taxon>Chengkuizengella</taxon>
    </lineage>
</organism>
<dbReference type="InterPro" id="IPR051532">
    <property type="entry name" value="Ester_Hydrolysis_Enzymes"/>
</dbReference>
<reference evidence="3 4" key="1">
    <citation type="submission" date="2023-08" db="EMBL/GenBank/DDBJ databases">
        <authorList>
            <person name="Park J.-S."/>
        </authorList>
    </citation>
    <scope>NUCLEOTIDE SEQUENCE [LARGE SCALE GENOMIC DNA]</scope>
    <source>
        <strain evidence="3 4">2205SS18-9</strain>
    </source>
</reference>
<proteinExistence type="predicted"/>
<keyword evidence="4" id="KW-1185">Reference proteome</keyword>
<name>A0ABT9IYL8_9BACL</name>
<feature type="domain" description="SGNH hydrolase-type esterase" evidence="2">
    <location>
        <begin position="64"/>
        <end position="249"/>
    </location>
</feature>
<feature type="transmembrane region" description="Helical" evidence="1">
    <location>
        <begin position="7"/>
        <end position="27"/>
    </location>
</feature>
<protein>
    <submittedName>
        <fullName evidence="3">GDSL-type esterase/lipase family protein</fullName>
    </submittedName>
</protein>
<comment type="caution">
    <text evidence="3">The sequence shown here is derived from an EMBL/GenBank/DDBJ whole genome shotgun (WGS) entry which is preliminary data.</text>
</comment>
<accession>A0ABT9IYL8</accession>
<evidence type="ECO:0000256" key="1">
    <source>
        <dbReference type="SAM" id="Phobius"/>
    </source>
</evidence>
<dbReference type="PANTHER" id="PTHR30383">
    <property type="entry name" value="THIOESTERASE 1/PROTEASE 1/LYSOPHOSPHOLIPASE L1"/>
    <property type="match status" value="1"/>
</dbReference>
<dbReference type="InterPro" id="IPR036514">
    <property type="entry name" value="SGNH_hydro_sf"/>
</dbReference>
<keyword evidence="1" id="KW-0472">Membrane</keyword>
<dbReference type="Gene3D" id="3.40.50.1110">
    <property type="entry name" value="SGNH hydrolase"/>
    <property type="match status" value="1"/>
</dbReference>
<keyword evidence="1" id="KW-1133">Transmembrane helix</keyword>
<evidence type="ECO:0000313" key="4">
    <source>
        <dbReference type="Proteomes" id="UP001231941"/>
    </source>
</evidence>
<dbReference type="EMBL" id="JAVAMP010000002">
    <property type="protein sequence ID" value="MDP5273899.1"/>
    <property type="molecule type" value="Genomic_DNA"/>
</dbReference>